<feature type="transmembrane region" description="Helical" evidence="7">
    <location>
        <begin position="175"/>
        <end position="193"/>
    </location>
</feature>
<dbReference type="Pfam" id="PF09335">
    <property type="entry name" value="VTT_dom"/>
    <property type="match status" value="1"/>
</dbReference>
<comment type="caution">
    <text evidence="9">The sequence shown here is derived from an EMBL/GenBank/DDBJ whole genome shotgun (WGS) entry which is preliminary data.</text>
</comment>
<comment type="similarity">
    <text evidence="2 7">Belongs to the DedA family.</text>
</comment>
<keyword evidence="6 7" id="KW-0472">Membrane</keyword>
<feature type="transmembrane region" description="Helical" evidence="7">
    <location>
        <begin position="115"/>
        <end position="134"/>
    </location>
</feature>
<keyword evidence="3 7" id="KW-1003">Cell membrane</keyword>
<dbReference type="RefSeq" id="WP_290706189.1">
    <property type="nucleotide sequence ID" value="NZ_BAAAVS010000024.1"/>
</dbReference>
<protein>
    <submittedName>
        <fullName evidence="9">DedA family protein</fullName>
    </submittedName>
</protein>
<organism evidence="9 10">
    <name type="scientific">Gordonia defluvii</name>
    <dbReference type="NCBI Taxonomy" id="283718"/>
    <lineage>
        <taxon>Bacteria</taxon>
        <taxon>Bacillati</taxon>
        <taxon>Actinomycetota</taxon>
        <taxon>Actinomycetes</taxon>
        <taxon>Mycobacteriales</taxon>
        <taxon>Gordoniaceae</taxon>
        <taxon>Gordonia</taxon>
    </lineage>
</organism>
<proteinExistence type="inferred from homology"/>
<sequence>MNPFDATGFVGSAGVIGLMVLLFVETGLLVGFIFPGDSVLFTAGLFAAQPTPFAPLWLLLVALPVAAAIGDQCGYLIGRRFGPGVLTGRLMHYIGEDPVVRTNAFFDRYGPVTVIFARFIGIVRTLVPLLAGVARMDRARFTVYSGIGSLLWCTSLVTLGYFLGGVPLLRDNLELLFLGSALTIVVPMALTVVRRRRAGRVQGSE</sequence>
<keyword evidence="5 7" id="KW-1133">Transmembrane helix</keyword>
<dbReference type="EMBL" id="BAAAVS010000024">
    <property type="protein sequence ID" value="GAA3039270.1"/>
    <property type="molecule type" value="Genomic_DNA"/>
</dbReference>
<evidence type="ECO:0000313" key="10">
    <source>
        <dbReference type="Proteomes" id="UP001501035"/>
    </source>
</evidence>
<accession>A0ABP6LEY6</accession>
<evidence type="ECO:0000256" key="5">
    <source>
        <dbReference type="ARBA" id="ARBA00022989"/>
    </source>
</evidence>
<feature type="transmembrane region" description="Helical" evidence="7">
    <location>
        <begin position="12"/>
        <end position="35"/>
    </location>
</feature>
<dbReference type="InterPro" id="IPR032818">
    <property type="entry name" value="DedA-like"/>
</dbReference>
<evidence type="ECO:0000256" key="1">
    <source>
        <dbReference type="ARBA" id="ARBA00004651"/>
    </source>
</evidence>
<dbReference type="PANTHER" id="PTHR30353">
    <property type="entry name" value="INNER MEMBRANE PROTEIN DEDA-RELATED"/>
    <property type="match status" value="1"/>
</dbReference>
<keyword evidence="10" id="KW-1185">Reference proteome</keyword>
<evidence type="ECO:0000256" key="2">
    <source>
        <dbReference type="ARBA" id="ARBA00010792"/>
    </source>
</evidence>
<feature type="transmembrane region" description="Helical" evidence="7">
    <location>
        <begin position="141"/>
        <end position="163"/>
    </location>
</feature>
<evidence type="ECO:0000256" key="7">
    <source>
        <dbReference type="RuleBase" id="RU367016"/>
    </source>
</evidence>
<keyword evidence="4 7" id="KW-0812">Transmembrane</keyword>
<evidence type="ECO:0000256" key="4">
    <source>
        <dbReference type="ARBA" id="ARBA00022692"/>
    </source>
</evidence>
<dbReference type="InterPro" id="IPR032816">
    <property type="entry name" value="VTT_dom"/>
</dbReference>
<reference evidence="10" key="1">
    <citation type="journal article" date="2019" name="Int. J. Syst. Evol. Microbiol.">
        <title>The Global Catalogue of Microorganisms (GCM) 10K type strain sequencing project: providing services to taxonomists for standard genome sequencing and annotation.</title>
        <authorList>
            <consortium name="The Broad Institute Genomics Platform"/>
            <consortium name="The Broad Institute Genome Sequencing Center for Infectious Disease"/>
            <person name="Wu L."/>
            <person name="Ma J."/>
        </authorList>
    </citation>
    <scope>NUCLEOTIDE SEQUENCE [LARGE SCALE GENOMIC DNA]</scope>
    <source>
        <strain evidence="10">JCM 14234</strain>
    </source>
</reference>
<feature type="domain" description="VTT" evidence="8">
    <location>
        <begin position="34"/>
        <end position="161"/>
    </location>
</feature>
<gene>
    <name evidence="9" type="ORF">GCM10010528_19820</name>
</gene>
<dbReference type="Proteomes" id="UP001501035">
    <property type="component" value="Unassembled WGS sequence"/>
</dbReference>
<evidence type="ECO:0000313" key="9">
    <source>
        <dbReference type="EMBL" id="GAA3039270.1"/>
    </source>
</evidence>
<evidence type="ECO:0000256" key="3">
    <source>
        <dbReference type="ARBA" id="ARBA00022475"/>
    </source>
</evidence>
<name>A0ABP6LEY6_9ACTN</name>
<evidence type="ECO:0000259" key="8">
    <source>
        <dbReference type="Pfam" id="PF09335"/>
    </source>
</evidence>
<evidence type="ECO:0000256" key="6">
    <source>
        <dbReference type="ARBA" id="ARBA00023136"/>
    </source>
</evidence>
<comment type="subcellular location">
    <subcellularLocation>
        <location evidence="1 7">Cell membrane</location>
        <topology evidence="1 7">Multi-pass membrane protein</topology>
    </subcellularLocation>
</comment>
<dbReference type="PANTHER" id="PTHR30353:SF0">
    <property type="entry name" value="TRANSMEMBRANE PROTEIN"/>
    <property type="match status" value="1"/>
</dbReference>